<keyword evidence="2" id="KW-1133">Transmembrane helix</keyword>
<dbReference type="Pfam" id="PF25876">
    <property type="entry name" value="HH_MFP_RND"/>
    <property type="match status" value="1"/>
</dbReference>
<dbReference type="Gene3D" id="2.40.30.170">
    <property type="match status" value="1"/>
</dbReference>
<dbReference type="InterPro" id="IPR006143">
    <property type="entry name" value="RND_pump_MFP"/>
</dbReference>
<dbReference type="SUPFAM" id="SSF111369">
    <property type="entry name" value="HlyD-like secretion proteins"/>
    <property type="match status" value="1"/>
</dbReference>
<keyword evidence="2" id="KW-0472">Membrane</keyword>
<dbReference type="RefSeq" id="WP_186911822.1">
    <property type="nucleotide sequence ID" value="NZ_JACOFV010000005.1"/>
</dbReference>
<feature type="domain" description="Multidrug resistance protein MdtA-like alpha-helical hairpin" evidence="3">
    <location>
        <begin position="130"/>
        <end position="194"/>
    </location>
</feature>
<accession>A0A923KP82</accession>
<dbReference type="Pfam" id="PF25917">
    <property type="entry name" value="BSH_RND"/>
    <property type="match status" value="1"/>
</dbReference>
<comment type="similarity">
    <text evidence="1">Belongs to the membrane fusion protein (MFP) (TC 8.A.1) family.</text>
</comment>
<comment type="caution">
    <text evidence="6">The sequence shown here is derived from an EMBL/GenBank/DDBJ whole genome shotgun (WGS) entry which is preliminary data.</text>
</comment>
<dbReference type="AlphaFoldDB" id="A0A923KP82"/>
<sequence>MDNATSTAATLKQLKIDRGNSSPGKKKKIGLWLTLAGVIVATAGIILKPGKTEVQVTSVITTYPSQQYAQLTASGYVVAQTRAAVASKATGRLVQLNVREGSQVKKGDLLAQLDASDIVAAKMQAQASIRQAEAGVAQANVELLNAEVELKRSLGLQSQGFISAQAIDTAKNRVAVAKAAYQSAQMGVGVAQSVLKVQQVNQDYTEIRAPFDGVVLVKNANVGDIITPFSNAAGSQGAVVTMADMSTLEVEADVSESNLAKAQIGQPVEITLDALPDNRFRGSIVSIVPTVDRAKATVMTKIRFEKLDPRILPEMSAKVTILSKAITDTDQKPILALNPKAIIERDGIKQVFRINDDKLELLPISTGRKIGDNLEVTGNIKSGDKLVLSPSEKLKAGAQVVIGK</sequence>
<dbReference type="Proteomes" id="UP000634011">
    <property type="component" value="Unassembled WGS sequence"/>
</dbReference>
<evidence type="ECO:0000259" key="3">
    <source>
        <dbReference type="Pfam" id="PF25876"/>
    </source>
</evidence>
<evidence type="ECO:0000313" key="7">
    <source>
        <dbReference type="Proteomes" id="UP000634011"/>
    </source>
</evidence>
<evidence type="ECO:0000256" key="1">
    <source>
        <dbReference type="ARBA" id="ARBA00009477"/>
    </source>
</evidence>
<feature type="domain" description="Multidrug resistance protein MdtA-like barrel-sandwich hybrid" evidence="4">
    <location>
        <begin position="83"/>
        <end position="227"/>
    </location>
</feature>
<keyword evidence="2" id="KW-0812">Transmembrane</keyword>
<reference evidence="6" key="1">
    <citation type="submission" date="2020-08" db="EMBL/GenBank/DDBJ databases">
        <title>Novel species isolated from subtropical streams in China.</title>
        <authorList>
            <person name="Lu H."/>
        </authorList>
    </citation>
    <scope>NUCLEOTIDE SEQUENCE</scope>
    <source>
        <strain evidence="6">KACC 12607</strain>
    </source>
</reference>
<dbReference type="EMBL" id="JACOFV010000005">
    <property type="protein sequence ID" value="MBC3861899.1"/>
    <property type="molecule type" value="Genomic_DNA"/>
</dbReference>
<dbReference type="PANTHER" id="PTHR30469">
    <property type="entry name" value="MULTIDRUG RESISTANCE PROTEIN MDTA"/>
    <property type="match status" value="1"/>
</dbReference>
<keyword evidence="7" id="KW-1185">Reference proteome</keyword>
<proteinExistence type="inferred from homology"/>
<dbReference type="FunFam" id="2.40.30.170:FF:000010">
    <property type="entry name" value="Efflux RND transporter periplasmic adaptor subunit"/>
    <property type="match status" value="1"/>
</dbReference>
<gene>
    <name evidence="6" type="ORF">H8K32_07290</name>
</gene>
<evidence type="ECO:0000259" key="5">
    <source>
        <dbReference type="Pfam" id="PF25954"/>
    </source>
</evidence>
<protein>
    <submittedName>
        <fullName evidence="6">Efflux RND transporter periplasmic adaptor subunit</fullName>
    </submittedName>
</protein>
<dbReference type="PANTHER" id="PTHR30469:SF38">
    <property type="entry name" value="HLYD FAMILY SECRETION PROTEIN"/>
    <property type="match status" value="1"/>
</dbReference>
<dbReference type="InterPro" id="IPR058624">
    <property type="entry name" value="MdtA-like_HH"/>
</dbReference>
<dbReference type="InterPro" id="IPR058792">
    <property type="entry name" value="Beta-barrel_RND_2"/>
</dbReference>
<dbReference type="Gene3D" id="2.40.50.100">
    <property type="match status" value="2"/>
</dbReference>
<feature type="domain" description="CusB-like beta-barrel" evidence="5">
    <location>
        <begin position="250"/>
        <end position="323"/>
    </location>
</feature>
<dbReference type="InterPro" id="IPR058625">
    <property type="entry name" value="MdtA-like_BSH"/>
</dbReference>
<name>A0A923KP82_9BURK</name>
<evidence type="ECO:0000256" key="2">
    <source>
        <dbReference type="SAM" id="Phobius"/>
    </source>
</evidence>
<evidence type="ECO:0000313" key="6">
    <source>
        <dbReference type="EMBL" id="MBC3861899.1"/>
    </source>
</evidence>
<dbReference type="Gene3D" id="2.40.420.20">
    <property type="match status" value="1"/>
</dbReference>
<organism evidence="6 7">
    <name type="scientific">Undibacterium jejuense</name>
    <dbReference type="NCBI Taxonomy" id="1344949"/>
    <lineage>
        <taxon>Bacteria</taxon>
        <taxon>Pseudomonadati</taxon>
        <taxon>Pseudomonadota</taxon>
        <taxon>Betaproteobacteria</taxon>
        <taxon>Burkholderiales</taxon>
        <taxon>Oxalobacteraceae</taxon>
        <taxon>Undibacterium</taxon>
    </lineage>
</organism>
<dbReference type="GO" id="GO:0015562">
    <property type="term" value="F:efflux transmembrane transporter activity"/>
    <property type="evidence" value="ECO:0007669"/>
    <property type="project" value="TreeGrafter"/>
</dbReference>
<dbReference type="Pfam" id="PF25954">
    <property type="entry name" value="Beta-barrel_RND_2"/>
    <property type="match status" value="1"/>
</dbReference>
<evidence type="ECO:0000259" key="4">
    <source>
        <dbReference type="Pfam" id="PF25917"/>
    </source>
</evidence>
<dbReference type="GO" id="GO:1990281">
    <property type="term" value="C:efflux pump complex"/>
    <property type="evidence" value="ECO:0007669"/>
    <property type="project" value="TreeGrafter"/>
</dbReference>
<feature type="transmembrane region" description="Helical" evidence="2">
    <location>
        <begin position="29"/>
        <end position="47"/>
    </location>
</feature>
<dbReference type="NCBIfam" id="TIGR01730">
    <property type="entry name" value="RND_mfp"/>
    <property type="match status" value="1"/>
</dbReference>